<reference evidence="4 5" key="1">
    <citation type="submission" date="2019-08" db="EMBL/GenBank/DDBJ databases">
        <title>Complete genome sequence of Candidatus Uab amorphum.</title>
        <authorList>
            <person name="Shiratori T."/>
            <person name="Suzuki S."/>
            <person name="Kakizawa Y."/>
            <person name="Ishida K."/>
        </authorList>
    </citation>
    <scope>NUCLEOTIDE SEQUENCE [LARGE SCALE GENOMIC DNA]</scope>
    <source>
        <strain evidence="4 5">SRT547</strain>
    </source>
</reference>
<dbReference type="EMBL" id="AP019860">
    <property type="protein sequence ID" value="BBM86239.1"/>
    <property type="molecule type" value="Genomic_DNA"/>
</dbReference>
<dbReference type="PANTHER" id="PTHR48104">
    <property type="entry name" value="METACASPASE-4"/>
    <property type="match status" value="1"/>
</dbReference>
<dbReference type="AlphaFoldDB" id="A0A5S9IQJ3"/>
<dbReference type="PANTHER" id="PTHR48104:SF30">
    <property type="entry name" value="METACASPASE-1"/>
    <property type="match status" value="1"/>
</dbReference>
<keyword evidence="1" id="KW-0175">Coiled coil</keyword>
<organism evidence="4 5">
    <name type="scientific">Uabimicrobium amorphum</name>
    <dbReference type="NCBI Taxonomy" id="2596890"/>
    <lineage>
        <taxon>Bacteria</taxon>
        <taxon>Pseudomonadati</taxon>
        <taxon>Planctomycetota</taxon>
        <taxon>Candidatus Uabimicrobiia</taxon>
        <taxon>Candidatus Uabimicrobiales</taxon>
        <taxon>Candidatus Uabimicrobiaceae</taxon>
        <taxon>Candidatus Uabimicrobium</taxon>
    </lineage>
</organism>
<dbReference type="Pfam" id="PF00656">
    <property type="entry name" value="Peptidase_C14"/>
    <property type="match status" value="1"/>
</dbReference>
<feature type="signal peptide" evidence="2">
    <location>
        <begin position="1"/>
        <end position="18"/>
    </location>
</feature>
<dbReference type="KEGG" id="uam:UABAM_04625"/>
<dbReference type="InterPro" id="IPR036322">
    <property type="entry name" value="WD40_repeat_dom_sf"/>
</dbReference>
<dbReference type="GO" id="GO:0006508">
    <property type="term" value="P:proteolysis"/>
    <property type="evidence" value="ECO:0007669"/>
    <property type="project" value="InterPro"/>
</dbReference>
<dbReference type="Gene3D" id="2.130.10.10">
    <property type="entry name" value="YVTN repeat-like/Quinoprotein amine dehydrogenase"/>
    <property type="match status" value="1"/>
</dbReference>
<evidence type="ECO:0000256" key="1">
    <source>
        <dbReference type="SAM" id="Coils"/>
    </source>
</evidence>
<dbReference type="SUPFAM" id="SSF50978">
    <property type="entry name" value="WD40 repeat-like"/>
    <property type="match status" value="1"/>
</dbReference>
<dbReference type="InterPro" id="IPR029030">
    <property type="entry name" value="Caspase-like_dom_sf"/>
</dbReference>
<dbReference type="Gene3D" id="3.40.50.1460">
    <property type="match status" value="1"/>
</dbReference>
<evidence type="ECO:0000313" key="4">
    <source>
        <dbReference type="EMBL" id="BBM86239.1"/>
    </source>
</evidence>
<dbReference type="GO" id="GO:0004197">
    <property type="term" value="F:cysteine-type endopeptidase activity"/>
    <property type="evidence" value="ECO:0007669"/>
    <property type="project" value="InterPro"/>
</dbReference>
<feature type="chain" id="PRO_5024887060" evidence="2">
    <location>
        <begin position="19"/>
        <end position="1068"/>
    </location>
</feature>
<evidence type="ECO:0000259" key="3">
    <source>
        <dbReference type="Pfam" id="PF00656"/>
    </source>
</evidence>
<protein>
    <submittedName>
        <fullName evidence="4">Peptidase C14</fullName>
    </submittedName>
</protein>
<feature type="domain" description="Peptidase C14 caspase" evidence="3">
    <location>
        <begin position="21"/>
        <end position="283"/>
    </location>
</feature>
<dbReference type="GO" id="GO:0005737">
    <property type="term" value="C:cytoplasm"/>
    <property type="evidence" value="ECO:0007669"/>
    <property type="project" value="TreeGrafter"/>
</dbReference>
<dbReference type="InterPro" id="IPR011600">
    <property type="entry name" value="Pept_C14_caspase"/>
</dbReference>
<gene>
    <name evidence="4" type="ORF">UABAM_04625</name>
</gene>
<keyword evidence="5" id="KW-1185">Reference proteome</keyword>
<feature type="coiled-coil region" evidence="1">
    <location>
        <begin position="67"/>
        <end position="94"/>
    </location>
</feature>
<dbReference type="OrthoDB" id="1491023at2"/>
<dbReference type="InterPro" id="IPR050452">
    <property type="entry name" value="Metacaspase"/>
</dbReference>
<dbReference type="SUPFAM" id="SSF52129">
    <property type="entry name" value="Caspase-like"/>
    <property type="match status" value="1"/>
</dbReference>
<dbReference type="InterPro" id="IPR015943">
    <property type="entry name" value="WD40/YVTN_repeat-like_dom_sf"/>
</dbReference>
<keyword evidence="2" id="KW-0732">Signal</keyword>
<name>A0A5S9IQJ3_UABAM</name>
<evidence type="ECO:0000256" key="2">
    <source>
        <dbReference type="SAM" id="SignalP"/>
    </source>
</evidence>
<dbReference type="Proteomes" id="UP000326354">
    <property type="component" value="Chromosome"/>
</dbReference>
<evidence type="ECO:0000313" key="5">
    <source>
        <dbReference type="Proteomes" id="UP000326354"/>
    </source>
</evidence>
<accession>A0A5S9IQJ3</accession>
<proteinExistence type="predicted"/>
<dbReference type="RefSeq" id="WP_151970305.1">
    <property type="nucleotide sequence ID" value="NZ_AP019860.1"/>
</dbReference>
<sequence>MKKFILVLAVCACGILQAQNKYALLVGIDDYKHEKISDLSGCKNDVRIIENLLQKNFEFLPDNITMLVDQEAEAQNIKQQLQKLVENAEENNGATIVIYFSGHGSQVTDTNGDESDGKDEILVTHSTQLVQNDEGKYYVESDDKIKDNYVADDYLQEILQKLETHEAHVTVIFDCCHSGTATRDLEKESKQLRLAVAAAKERGQDRPAPPGTVFISACRPEQVTTEHEFENGEQGGLLTYHIVEAIEHLGKRGDGEITYQNLFNHIHKKYQSKRVGSTPMIEGNMGKVLFASKCKAINKGYVVKTEKVRRSRQRRITINRGSFAGVTKGSIFAISNDTLCFIDKVNPLTSEGYQLNSTDEELQAYKDYLQEYITKMPSKAVWPSNEKLENDRTLLTAEEIVHARSELNLKLYVTNVSPADEDFFAKESKLSLSRKQLKNLSQDLYSAVNEYVEKDIVKVTNKRTRSHAILYINGDSAELYWNEGYYTDFTGRIRFPSTGEASKKKLQEVLRRFNKIRNLLQIPSSTEDLVDTELRSPKGKRFWSSKEVVTNDKQITNTWPLQDEVYSLCANNDKVVYAYPRSLIVQNINDHTPHSTSSAKKIRAISANQSQLVYTTNKNAYILNYNDQKIVHQIKLESRAAKKALAFSKNYLAVGHNDATISVYKKNNDAYELIHSIETEEENATQIAISANEKTLAFVEEEGESIYVWDMQNKKSLDTIDCDDEVLRIHFSGESLHYATKKTIHRYTKEKSTKLFQVKNRKYIRQIAFHENYIATLHDRNLNVYEISTQKWSKSYPGSFSSDNLVAITGVKNKEQIAVTTEENIHFYPIRQQTRAIKEDNVPSFTDGSTFSIELQNNTQSKVHLYMIFINSDFSIESQPLDTISANGKRPFTIEIPVPQESLFHIAYSDALVQQLNDKKLPEEIQKRLSGYYTIEEIQEVTSVYDEEWSVIYKDNNNIIRHAVILDEETEKGRKLHVKIKRFGKEWIKIFALSTHSNFFSSDWDEGSLTSIEVKKKALEEDALGDYLTPMVFGGEARKNHNKYKATIARKATTWSTVNIPIKLVPEK</sequence>